<feature type="compositionally biased region" description="Basic and acidic residues" evidence="1">
    <location>
        <begin position="96"/>
        <end position="114"/>
    </location>
</feature>
<dbReference type="PANTHER" id="PTHR35762">
    <property type="entry name" value="TRANSMEMBRANE PROTEIN"/>
    <property type="match status" value="1"/>
</dbReference>
<reference evidence="3 4" key="1">
    <citation type="submission" date="2024-02" db="EMBL/GenBank/DDBJ databases">
        <authorList>
            <person name="Vignale AGUSTIN F."/>
            <person name="Sosa J E."/>
            <person name="Modenutti C."/>
        </authorList>
    </citation>
    <scope>NUCLEOTIDE SEQUENCE [LARGE SCALE GENOMIC DNA]</scope>
</reference>
<protein>
    <recommendedName>
        <fullName evidence="2">DUF4408 domain-containing protein</fullName>
    </recommendedName>
</protein>
<dbReference type="AlphaFoldDB" id="A0ABC8TV35"/>
<comment type="caution">
    <text evidence="3">The sequence shown here is derived from an EMBL/GenBank/DDBJ whole genome shotgun (WGS) entry which is preliminary data.</text>
</comment>
<sequence length="181" mass="21066">MDPIKQFLSVSLPNLRSSFFNPKCFFIISNVIIVILVGESKLAGSHSSPTTMIYNEYVEKCQSLRRRWNQFDLQDEKKEGKTEMTQIDQGSENSPEENKHQEEEKHKEAEKTMDNDEGDDNGDNDDIEEKERDEEEELGLPTEELNRRVEDFIARVNRQRRLEAELLECGGVGEQRGWIQD</sequence>
<keyword evidence="4" id="KW-1185">Reference proteome</keyword>
<evidence type="ECO:0000256" key="1">
    <source>
        <dbReference type="SAM" id="MobiDB-lite"/>
    </source>
</evidence>
<dbReference type="InterPro" id="IPR025520">
    <property type="entry name" value="DUF4408"/>
</dbReference>
<name>A0ABC8TV35_9AQUA</name>
<dbReference type="EMBL" id="CAUOFW020005869">
    <property type="protein sequence ID" value="CAK9171927.1"/>
    <property type="molecule type" value="Genomic_DNA"/>
</dbReference>
<proteinExistence type="predicted"/>
<feature type="compositionally biased region" description="Polar residues" evidence="1">
    <location>
        <begin position="83"/>
        <end position="93"/>
    </location>
</feature>
<evidence type="ECO:0000313" key="3">
    <source>
        <dbReference type="EMBL" id="CAK9171927.1"/>
    </source>
</evidence>
<feature type="compositionally biased region" description="Acidic residues" evidence="1">
    <location>
        <begin position="115"/>
        <end position="138"/>
    </location>
</feature>
<dbReference type="Pfam" id="PF14364">
    <property type="entry name" value="DUF4408"/>
    <property type="match status" value="1"/>
</dbReference>
<accession>A0ABC8TV35</accession>
<dbReference type="PANTHER" id="PTHR35762:SF5">
    <property type="entry name" value="DUF4408 DOMAIN-CONTAINING PROTEIN"/>
    <property type="match status" value="1"/>
</dbReference>
<feature type="region of interest" description="Disordered" evidence="1">
    <location>
        <begin position="72"/>
        <end position="146"/>
    </location>
</feature>
<dbReference type="Proteomes" id="UP001642360">
    <property type="component" value="Unassembled WGS sequence"/>
</dbReference>
<feature type="domain" description="DUF4408" evidence="2">
    <location>
        <begin position="19"/>
        <end position="42"/>
    </location>
</feature>
<evidence type="ECO:0000313" key="4">
    <source>
        <dbReference type="Proteomes" id="UP001642360"/>
    </source>
</evidence>
<evidence type="ECO:0000259" key="2">
    <source>
        <dbReference type="Pfam" id="PF14364"/>
    </source>
</evidence>
<gene>
    <name evidence="3" type="ORF">ILEXP_LOCUS41547</name>
</gene>
<organism evidence="3 4">
    <name type="scientific">Ilex paraguariensis</name>
    <name type="common">yerba mate</name>
    <dbReference type="NCBI Taxonomy" id="185542"/>
    <lineage>
        <taxon>Eukaryota</taxon>
        <taxon>Viridiplantae</taxon>
        <taxon>Streptophyta</taxon>
        <taxon>Embryophyta</taxon>
        <taxon>Tracheophyta</taxon>
        <taxon>Spermatophyta</taxon>
        <taxon>Magnoliopsida</taxon>
        <taxon>eudicotyledons</taxon>
        <taxon>Gunneridae</taxon>
        <taxon>Pentapetalae</taxon>
        <taxon>asterids</taxon>
        <taxon>campanulids</taxon>
        <taxon>Aquifoliales</taxon>
        <taxon>Aquifoliaceae</taxon>
        <taxon>Ilex</taxon>
    </lineage>
</organism>